<reference evidence="10" key="3">
    <citation type="submission" date="2025-09" db="UniProtKB">
        <authorList>
            <consortium name="Ensembl"/>
        </authorList>
    </citation>
    <scope>IDENTIFICATION</scope>
    <source>
        <strain evidence="10">Thoroughbred</strain>
    </source>
</reference>
<name>A0A3Q2HR12_HORSE</name>
<protein>
    <recommendedName>
        <fullName evidence="9">C-type lectin domain-containing protein</fullName>
    </recommendedName>
</protein>
<keyword evidence="7" id="KW-0325">Glycoprotein</keyword>
<dbReference type="GO" id="GO:0009897">
    <property type="term" value="C:external side of plasma membrane"/>
    <property type="evidence" value="ECO:0000318"/>
    <property type="project" value="GO_Central"/>
</dbReference>
<keyword evidence="4" id="KW-0735">Signal-anchor</keyword>
<dbReference type="InterPro" id="IPR050919">
    <property type="entry name" value="NKG2/CD94_NK_receptors"/>
</dbReference>
<dbReference type="GO" id="GO:0030246">
    <property type="term" value="F:carbohydrate binding"/>
    <property type="evidence" value="ECO:0007669"/>
    <property type="project" value="UniProtKB-KW"/>
</dbReference>
<dbReference type="InterPro" id="IPR001304">
    <property type="entry name" value="C-type_lectin-like"/>
</dbReference>
<dbReference type="Proteomes" id="UP000002281">
    <property type="component" value="Chromosome 6"/>
</dbReference>
<dbReference type="RefSeq" id="NP_001268744.2">
    <property type="nucleotide sequence ID" value="NM_001281815.3"/>
</dbReference>
<evidence type="ECO:0000313" key="10">
    <source>
        <dbReference type="Ensembl" id="ENSECAP00000037419.1"/>
    </source>
</evidence>
<dbReference type="KEGG" id="ecb:101910264"/>
<dbReference type="GO" id="GO:0042802">
    <property type="term" value="F:identical protein binding"/>
    <property type="evidence" value="ECO:0007669"/>
    <property type="project" value="Ensembl"/>
</dbReference>
<keyword evidence="5 8" id="KW-1133">Transmembrane helix</keyword>
<dbReference type="GO" id="GO:0032729">
    <property type="term" value="P:positive regulation of type II interferon production"/>
    <property type="evidence" value="ECO:0007669"/>
    <property type="project" value="Ensembl"/>
</dbReference>
<evidence type="ECO:0000313" key="11">
    <source>
        <dbReference type="Proteomes" id="UP000002281"/>
    </source>
</evidence>
<gene>
    <name evidence="10" type="primary">LOC101910264</name>
</gene>
<keyword evidence="3" id="KW-0430">Lectin</keyword>
<dbReference type="Pfam" id="PF00059">
    <property type="entry name" value="Lectin_C"/>
    <property type="match status" value="1"/>
</dbReference>
<keyword evidence="11" id="KW-1185">Reference proteome</keyword>
<dbReference type="InterPro" id="IPR033992">
    <property type="entry name" value="NKR-like_CTLD"/>
</dbReference>
<evidence type="ECO:0000256" key="4">
    <source>
        <dbReference type="ARBA" id="ARBA00022968"/>
    </source>
</evidence>
<evidence type="ECO:0000256" key="1">
    <source>
        <dbReference type="ARBA" id="ARBA00004606"/>
    </source>
</evidence>
<dbReference type="GeneID" id="101910264"/>
<dbReference type="PROSITE" id="PS50041">
    <property type="entry name" value="C_TYPE_LECTIN_2"/>
    <property type="match status" value="1"/>
</dbReference>
<dbReference type="GO" id="GO:0004888">
    <property type="term" value="F:transmembrane signaling receptor activity"/>
    <property type="evidence" value="ECO:0000318"/>
    <property type="project" value="GO_Central"/>
</dbReference>
<sequence>MMNEEPIIYTTLYKDSQQKHTPKNNIKHKFSSNELPLTKEELRHQKPYKKWHKKTAEDVNGQVLSRDSSPHPWRLISMVLGITCLLLMAIAVAVAVFTANSSPKQSSLTIQQKGPRCHSCPKNWVWFRCGCYYFSKERLTWRESQCACSSLNSSLIKINREEMHFFSLKSFFWIGVYHNGIGKHWLWENDSILSSDMFSPPTPQKEQLCLSYKSRDTYLGEKCELKQTYICKNPLIYSINSLER</sequence>
<dbReference type="PaxDb" id="9796-ENSECAP00000037419"/>
<dbReference type="CDD" id="cd03593">
    <property type="entry name" value="CLECT_NK_receptors_like"/>
    <property type="match status" value="1"/>
</dbReference>
<feature type="transmembrane region" description="Helical" evidence="8">
    <location>
        <begin position="75"/>
        <end position="97"/>
    </location>
</feature>
<dbReference type="AlphaFoldDB" id="A0A3Q2HR12"/>
<dbReference type="PANTHER" id="PTHR22800">
    <property type="entry name" value="C-TYPE LECTIN PROTEINS"/>
    <property type="match status" value="1"/>
</dbReference>
<reference evidence="10 11" key="1">
    <citation type="journal article" date="2009" name="Science">
        <title>Genome sequence, comparative analysis, and population genetics of the domestic horse.</title>
        <authorList>
            <consortium name="Broad Institute Genome Sequencing Platform"/>
            <consortium name="Broad Institute Whole Genome Assembly Team"/>
            <person name="Wade C.M."/>
            <person name="Giulotto E."/>
            <person name="Sigurdsson S."/>
            <person name="Zoli M."/>
            <person name="Gnerre S."/>
            <person name="Imsland F."/>
            <person name="Lear T.L."/>
            <person name="Adelson D.L."/>
            <person name="Bailey E."/>
            <person name="Bellone R.R."/>
            <person name="Bloecker H."/>
            <person name="Distl O."/>
            <person name="Edgar R.C."/>
            <person name="Garber M."/>
            <person name="Leeb T."/>
            <person name="Mauceli E."/>
            <person name="MacLeod J.N."/>
            <person name="Penedo M.C.T."/>
            <person name="Raison J.M."/>
            <person name="Sharpe T."/>
            <person name="Vogel J."/>
            <person name="Andersson L."/>
            <person name="Antczak D.F."/>
            <person name="Biagi T."/>
            <person name="Binns M.M."/>
            <person name="Chowdhary B.P."/>
            <person name="Coleman S.J."/>
            <person name="Della Valle G."/>
            <person name="Fryc S."/>
            <person name="Guerin G."/>
            <person name="Hasegawa T."/>
            <person name="Hill E.W."/>
            <person name="Jurka J."/>
            <person name="Kiialainen A."/>
            <person name="Lindgren G."/>
            <person name="Liu J."/>
            <person name="Magnani E."/>
            <person name="Mickelson J.R."/>
            <person name="Murray J."/>
            <person name="Nergadze S.G."/>
            <person name="Onofrio R."/>
            <person name="Pedroni S."/>
            <person name="Piras M.F."/>
            <person name="Raudsepp T."/>
            <person name="Rocchi M."/>
            <person name="Roeed K.H."/>
            <person name="Ryder O.A."/>
            <person name="Searle S."/>
            <person name="Skow L."/>
            <person name="Swinburne J.E."/>
            <person name="Syvaenen A.C."/>
            <person name="Tozaki T."/>
            <person name="Valberg S.J."/>
            <person name="Vaudin M."/>
            <person name="White J.R."/>
            <person name="Zody M.C."/>
            <person name="Lander E.S."/>
            <person name="Lindblad-Toh K."/>
        </authorList>
    </citation>
    <scope>NUCLEOTIDE SEQUENCE [LARGE SCALE GENOMIC DNA]</scope>
    <source>
        <strain evidence="10 11">Thoroughbred</strain>
    </source>
</reference>
<dbReference type="InParanoid" id="A0A3Q2HR12"/>
<dbReference type="GO" id="GO:0030101">
    <property type="term" value="P:natural killer cell activation"/>
    <property type="evidence" value="ECO:0007669"/>
    <property type="project" value="Ensembl"/>
</dbReference>
<dbReference type="GO" id="GO:0045954">
    <property type="term" value="P:positive regulation of natural killer cell mediated cytotoxicity"/>
    <property type="evidence" value="ECO:0000318"/>
    <property type="project" value="GO_Central"/>
</dbReference>
<feature type="domain" description="C-type lectin" evidence="9">
    <location>
        <begin position="127"/>
        <end position="232"/>
    </location>
</feature>
<dbReference type="GO" id="GO:0002223">
    <property type="term" value="P:stimulatory C-type lectin receptor signaling pathway"/>
    <property type="evidence" value="ECO:0000318"/>
    <property type="project" value="GO_Central"/>
</dbReference>
<evidence type="ECO:0000256" key="8">
    <source>
        <dbReference type="SAM" id="Phobius"/>
    </source>
</evidence>
<evidence type="ECO:0000256" key="2">
    <source>
        <dbReference type="ARBA" id="ARBA00022692"/>
    </source>
</evidence>
<evidence type="ECO:0000256" key="3">
    <source>
        <dbReference type="ARBA" id="ARBA00022734"/>
    </source>
</evidence>
<dbReference type="Bgee" id="ENSECAG00000014832">
    <property type="expression patterns" value="Expressed in prefrontal cortex and 23 other cell types or tissues"/>
</dbReference>
<keyword evidence="2 8" id="KW-0812">Transmembrane</keyword>
<dbReference type="SUPFAM" id="SSF56436">
    <property type="entry name" value="C-type lectin-like"/>
    <property type="match status" value="1"/>
</dbReference>
<reference evidence="10" key="2">
    <citation type="submission" date="2025-08" db="UniProtKB">
        <authorList>
            <consortium name="Ensembl"/>
        </authorList>
    </citation>
    <scope>IDENTIFICATION</scope>
    <source>
        <strain evidence="10">Thoroughbred</strain>
    </source>
</reference>
<dbReference type="Gene3D" id="3.10.100.10">
    <property type="entry name" value="Mannose-Binding Protein A, subunit A"/>
    <property type="match status" value="1"/>
</dbReference>
<dbReference type="Ensembl" id="ENSECAT00000033021.2">
    <property type="protein sequence ID" value="ENSECAP00000037419.1"/>
    <property type="gene ID" value="ENSECAG00000058929.1"/>
</dbReference>
<dbReference type="SMART" id="SM00034">
    <property type="entry name" value="CLECT"/>
    <property type="match status" value="1"/>
</dbReference>
<dbReference type="FunCoup" id="A0A3Q2HR12">
    <property type="interactions" value="18"/>
</dbReference>
<evidence type="ECO:0000256" key="5">
    <source>
        <dbReference type="ARBA" id="ARBA00022989"/>
    </source>
</evidence>
<proteinExistence type="predicted"/>
<dbReference type="STRING" id="9796.ENSECAP00000037419"/>
<accession>A0A3Q2HR12</accession>
<dbReference type="GeneTree" id="ENSGT00940000164373"/>
<dbReference type="InterPro" id="IPR016186">
    <property type="entry name" value="C-type_lectin-like/link_sf"/>
</dbReference>
<dbReference type="PANTHER" id="PTHR22800:SF256">
    <property type="entry name" value="KILLER CELL LECTIN-LIKE RECEPTOR SUBFAMILY E MEMBER 1"/>
    <property type="match status" value="1"/>
</dbReference>
<comment type="subcellular location">
    <subcellularLocation>
        <location evidence="1">Membrane</location>
        <topology evidence="1">Single-pass type II membrane protein</topology>
    </subcellularLocation>
</comment>
<dbReference type="InterPro" id="IPR016187">
    <property type="entry name" value="CTDL_fold"/>
</dbReference>
<organism evidence="10 11">
    <name type="scientific">Equus caballus</name>
    <name type="common">Horse</name>
    <dbReference type="NCBI Taxonomy" id="9796"/>
    <lineage>
        <taxon>Eukaryota</taxon>
        <taxon>Metazoa</taxon>
        <taxon>Chordata</taxon>
        <taxon>Craniata</taxon>
        <taxon>Vertebrata</taxon>
        <taxon>Euteleostomi</taxon>
        <taxon>Mammalia</taxon>
        <taxon>Eutheria</taxon>
        <taxon>Laurasiatheria</taxon>
        <taxon>Perissodactyla</taxon>
        <taxon>Equidae</taxon>
        <taxon>Equus</taxon>
    </lineage>
</organism>
<evidence type="ECO:0000259" key="9">
    <source>
        <dbReference type="PROSITE" id="PS50041"/>
    </source>
</evidence>
<evidence type="ECO:0000256" key="7">
    <source>
        <dbReference type="ARBA" id="ARBA00023180"/>
    </source>
</evidence>
<dbReference type="SMR" id="A0A3Q2HR12"/>
<keyword evidence="6 8" id="KW-0472">Membrane</keyword>
<dbReference type="ExpressionAtlas" id="A0A3Q2HR12">
    <property type="expression patterns" value="baseline"/>
</dbReference>
<evidence type="ECO:0000256" key="6">
    <source>
        <dbReference type="ARBA" id="ARBA00023136"/>
    </source>
</evidence>